<evidence type="ECO:0000313" key="1">
    <source>
        <dbReference type="EMBL" id="MFC3676140.1"/>
    </source>
</evidence>
<dbReference type="Proteomes" id="UP001595711">
    <property type="component" value="Unassembled WGS sequence"/>
</dbReference>
<accession>A0ABV7VFA6</accession>
<reference evidence="2" key="1">
    <citation type="journal article" date="2019" name="Int. J. Syst. Evol. Microbiol.">
        <title>The Global Catalogue of Microorganisms (GCM) 10K type strain sequencing project: providing services to taxonomists for standard genome sequencing and annotation.</title>
        <authorList>
            <consortium name="The Broad Institute Genomics Platform"/>
            <consortium name="The Broad Institute Genome Sequencing Center for Infectious Disease"/>
            <person name="Wu L."/>
            <person name="Ma J."/>
        </authorList>
    </citation>
    <scope>NUCLEOTIDE SEQUENCE [LARGE SCALE GENOMIC DNA]</scope>
    <source>
        <strain evidence="2">KCTC 42182</strain>
    </source>
</reference>
<gene>
    <name evidence="1" type="ORF">ACFOOQ_11335</name>
</gene>
<dbReference type="EMBL" id="JBHRYJ010000002">
    <property type="protein sequence ID" value="MFC3676140.1"/>
    <property type="molecule type" value="Genomic_DNA"/>
</dbReference>
<dbReference type="RefSeq" id="WP_379726181.1">
    <property type="nucleotide sequence ID" value="NZ_JBHRYJ010000002.1"/>
</dbReference>
<proteinExistence type="predicted"/>
<evidence type="ECO:0008006" key="3">
    <source>
        <dbReference type="Google" id="ProtNLM"/>
    </source>
</evidence>
<name>A0ABV7VFA6_9PROT</name>
<protein>
    <recommendedName>
        <fullName evidence="3">Helix-turn-helix transcriptional regulator</fullName>
    </recommendedName>
</protein>
<sequence>MPRRSADSPEAIRRGPGRPVDAALAQRLEAAVRWRCREIGEGNSLVALSRGIGRGEDTIRAWFAGENTFSLDDLRRMHLWFAEKPRDLPGLLQEVNADLFASGSELFDAEQLTLGAASGPARFSIPGFVIRGETRNLTDRDLLDIATALRNGRQHVLDSLAGMGLLSHTHVLAMDVRSDAIRATHFASETPIKFNRSAVDRDLRSLHFNDRGDLTYGMLLHRQMHEIIQADRPVIHVISAPGVRYRRLAIPLWHRFVAAIPFDIALDQPIEFH</sequence>
<keyword evidence="2" id="KW-1185">Reference proteome</keyword>
<evidence type="ECO:0000313" key="2">
    <source>
        <dbReference type="Proteomes" id="UP001595711"/>
    </source>
</evidence>
<comment type="caution">
    <text evidence="1">The sequence shown here is derived from an EMBL/GenBank/DDBJ whole genome shotgun (WGS) entry which is preliminary data.</text>
</comment>
<organism evidence="1 2">
    <name type="scientific">Ferrovibrio xuzhouensis</name>
    <dbReference type="NCBI Taxonomy" id="1576914"/>
    <lineage>
        <taxon>Bacteria</taxon>
        <taxon>Pseudomonadati</taxon>
        <taxon>Pseudomonadota</taxon>
        <taxon>Alphaproteobacteria</taxon>
        <taxon>Rhodospirillales</taxon>
        <taxon>Rhodospirillaceae</taxon>
        <taxon>Ferrovibrio</taxon>
    </lineage>
</organism>